<protein>
    <submittedName>
        <fullName evidence="2">Uncharacterized protein</fullName>
    </submittedName>
</protein>
<gene>
    <name evidence="2" type="ORF">ASPSYDRAFT_52643</name>
</gene>
<dbReference type="VEuPathDB" id="FungiDB:ASPSYDRAFT_52643"/>
<evidence type="ECO:0000256" key="1">
    <source>
        <dbReference type="SAM" id="Phobius"/>
    </source>
</evidence>
<feature type="transmembrane region" description="Helical" evidence="1">
    <location>
        <begin position="6"/>
        <end position="27"/>
    </location>
</feature>
<proteinExistence type="predicted"/>
<evidence type="ECO:0000313" key="2">
    <source>
        <dbReference type="EMBL" id="OJJ52011.1"/>
    </source>
</evidence>
<dbReference type="RefSeq" id="XP_040695817.1">
    <property type="nucleotide sequence ID" value="XM_040848531.1"/>
</dbReference>
<dbReference type="AlphaFoldDB" id="A0A1L9SY60"/>
<reference evidence="3" key="1">
    <citation type="journal article" date="2017" name="Genome Biol.">
        <title>Comparative genomics reveals high biological diversity and specific adaptations in the industrially and medically important fungal genus Aspergillus.</title>
        <authorList>
            <person name="de Vries R.P."/>
            <person name="Riley R."/>
            <person name="Wiebenga A."/>
            <person name="Aguilar-Osorio G."/>
            <person name="Amillis S."/>
            <person name="Uchima C.A."/>
            <person name="Anderluh G."/>
            <person name="Asadollahi M."/>
            <person name="Askin M."/>
            <person name="Barry K."/>
            <person name="Battaglia E."/>
            <person name="Bayram O."/>
            <person name="Benocci T."/>
            <person name="Braus-Stromeyer S.A."/>
            <person name="Caldana C."/>
            <person name="Canovas D."/>
            <person name="Cerqueira G.C."/>
            <person name="Chen F."/>
            <person name="Chen W."/>
            <person name="Choi C."/>
            <person name="Clum A."/>
            <person name="Dos Santos R.A."/>
            <person name="Damasio A.R."/>
            <person name="Diallinas G."/>
            <person name="Emri T."/>
            <person name="Fekete E."/>
            <person name="Flipphi M."/>
            <person name="Freyberg S."/>
            <person name="Gallo A."/>
            <person name="Gournas C."/>
            <person name="Habgood R."/>
            <person name="Hainaut M."/>
            <person name="Harispe M.L."/>
            <person name="Henrissat B."/>
            <person name="Hilden K.S."/>
            <person name="Hope R."/>
            <person name="Hossain A."/>
            <person name="Karabika E."/>
            <person name="Karaffa L."/>
            <person name="Karanyi Z."/>
            <person name="Krasevec N."/>
            <person name="Kuo A."/>
            <person name="Kusch H."/>
            <person name="LaButti K."/>
            <person name="Lagendijk E.L."/>
            <person name="Lapidus A."/>
            <person name="Levasseur A."/>
            <person name="Lindquist E."/>
            <person name="Lipzen A."/>
            <person name="Logrieco A.F."/>
            <person name="MacCabe A."/>
            <person name="Maekelae M.R."/>
            <person name="Malavazi I."/>
            <person name="Melin P."/>
            <person name="Meyer V."/>
            <person name="Mielnichuk N."/>
            <person name="Miskei M."/>
            <person name="Molnar A.P."/>
            <person name="Mule G."/>
            <person name="Ngan C.Y."/>
            <person name="Orejas M."/>
            <person name="Orosz E."/>
            <person name="Ouedraogo J.P."/>
            <person name="Overkamp K.M."/>
            <person name="Park H.-S."/>
            <person name="Perrone G."/>
            <person name="Piumi F."/>
            <person name="Punt P.J."/>
            <person name="Ram A.F."/>
            <person name="Ramon A."/>
            <person name="Rauscher S."/>
            <person name="Record E."/>
            <person name="Riano-Pachon D.M."/>
            <person name="Robert V."/>
            <person name="Roehrig J."/>
            <person name="Ruller R."/>
            <person name="Salamov A."/>
            <person name="Salih N.S."/>
            <person name="Samson R.A."/>
            <person name="Sandor E."/>
            <person name="Sanguinetti M."/>
            <person name="Schuetze T."/>
            <person name="Sepcic K."/>
            <person name="Shelest E."/>
            <person name="Sherlock G."/>
            <person name="Sophianopoulou V."/>
            <person name="Squina F.M."/>
            <person name="Sun H."/>
            <person name="Susca A."/>
            <person name="Todd R.B."/>
            <person name="Tsang A."/>
            <person name="Unkles S.E."/>
            <person name="van de Wiele N."/>
            <person name="van Rossen-Uffink D."/>
            <person name="Oliveira J.V."/>
            <person name="Vesth T.C."/>
            <person name="Visser J."/>
            <person name="Yu J.-H."/>
            <person name="Zhou M."/>
            <person name="Andersen M.R."/>
            <person name="Archer D.B."/>
            <person name="Baker S.E."/>
            <person name="Benoit I."/>
            <person name="Brakhage A.A."/>
            <person name="Braus G.H."/>
            <person name="Fischer R."/>
            <person name="Frisvad J.C."/>
            <person name="Goldman G.H."/>
            <person name="Houbraken J."/>
            <person name="Oakley B."/>
            <person name="Pocsi I."/>
            <person name="Scazzocchio C."/>
            <person name="Seiboth B."/>
            <person name="vanKuyk P.A."/>
            <person name="Wortman J."/>
            <person name="Dyer P.S."/>
            <person name="Grigoriev I.V."/>
        </authorList>
    </citation>
    <scope>NUCLEOTIDE SEQUENCE [LARGE SCALE GENOMIC DNA]</scope>
    <source>
        <strain evidence="3">CBS 593.65</strain>
    </source>
</reference>
<keyword evidence="1" id="KW-0812">Transmembrane</keyword>
<keyword evidence="3" id="KW-1185">Reference proteome</keyword>
<dbReference type="Proteomes" id="UP000184356">
    <property type="component" value="Unassembled WGS sequence"/>
</dbReference>
<evidence type="ECO:0000313" key="3">
    <source>
        <dbReference type="Proteomes" id="UP000184356"/>
    </source>
</evidence>
<sequence length="64" mass="6591">MTEDEGIVLSSLVAIAGRGPVGLFLFIDVLLEHSDKVADAGGVIGVTTLAEESTQEQHSLPGSL</sequence>
<accession>A0A1L9SY60</accession>
<keyword evidence="1" id="KW-0472">Membrane</keyword>
<dbReference type="GeneID" id="63764604"/>
<name>A0A1L9SY60_9EURO</name>
<keyword evidence="1" id="KW-1133">Transmembrane helix</keyword>
<dbReference type="EMBL" id="KV878607">
    <property type="protein sequence ID" value="OJJ52011.1"/>
    <property type="molecule type" value="Genomic_DNA"/>
</dbReference>
<organism evidence="2 3">
    <name type="scientific">Aspergillus sydowii CBS 593.65</name>
    <dbReference type="NCBI Taxonomy" id="1036612"/>
    <lineage>
        <taxon>Eukaryota</taxon>
        <taxon>Fungi</taxon>
        <taxon>Dikarya</taxon>
        <taxon>Ascomycota</taxon>
        <taxon>Pezizomycotina</taxon>
        <taxon>Eurotiomycetes</taxon>
        <taxon>Eurotiomycetidae</taxon>
        <taxon>Eurotiales</taxon>
        <taxon>Aspergillaceae</taxon>
        <taxon>Aspergillus</taxon>
        <taxon>Aspergillus subgen. Nidulantes</taxon>
    </lineage>
</organism>